<dbReference type="InParanoid" id="M1DNJ1"/>
<dbReference type="PaxDb" id="4113-PGSC0003DMT400091850"/>
<proteinExistence type="predicted"/>
<keyword evidence="2" id="KW-1185">Reference proteome</keyword>
<dbReference type="HOGENOM" id="CLU_1920838_0_0_1"/>
<accession>M1DNJ1</accession>
<sequence>MLRERVRQYLDKSKAVQLQNLFAEPIGEAHNYFGGSPSAAHREYKGVEKGRTRTLSASCRMLLAIKGFSPKVTEFNIIFGNKIKVRWGFKVNHRVIRRARPSSPNDPMCLLLTQLPEFNHATPKNRTKACTT</sequence>
<reference evidence="1" key="2">
    <citation type="submission" date="2015-06" db="UniProtKB">
        <authorList>
            <consortium name="EnsemblPlants"/>
        </authorList>
    </citation>
    <scope>IDENTIFICATION</scope>
    <source>
        <strain evidence="1">DM1-3 516 R44</strain>
    </source>
</reference>
<dbReference type="Proteomes" id="UP000011115">
    <property type="component" value="Unassembled WGS sequence"/>
</dbReference>
<reference evidence="2" key="1">
    <citation type="journal article" date="2011" name="Nature">
        <title>Genome sequence and analysis of the tuber crop potato.</title>
        <authorList>
            <consortium name="The Potato Genome Sequencing Consortium"/>
        </authorList>
    </citation>
    <scope>NUCLEOTIDE SEQUENCE [LARGE SCALE GENOMIC DNA]</scope>
    <source>
        <strain evidence="2">cv. DM1-3 516 R44</strain>
    </source>
</reference>
<evidence type="ECO:0000313" key="1">
    <source>
        <dbReference type="EnsemblPlants" id="PGSC0003DMT400091850"/>
    </source>
</evidence>
<dbReference type="Gramene" id="PGSC0003DMT400091850">
    <property type="protein sequence ID" value="PGSC0003DMT400091850"/>
    <property type="gene ID" value="PGSC0003DMG400041421"/>
</dbReference>
<evidence type="ECO:0000313" key="2">
    <source>
        <dbReference type="Proteomes" id="UP000011115"/>
    </source>
</evidence>
<dbReference type="EnsemblPlants" id="PGSC0003DMT400091850">
    <property type="protein sequence ID" value="PGSC0003DMT400091850"/>
    <property type="gene ID" value="PGSC0003DMG400041421"/>
</dbReference>
<organism evidence="1 2">
    <name type="scientific">Solanum tuberosum</name>
    <name type="common">Potato</name>
    <dbReference type="NCBI Taxonomy" id="4113"/>
    <lineage>
        <taxon>Eukaryota</taxon>
        <taxon>Viridiplantae</taxon>
        <taxon>Streptophyta</taxon>
        <taxon>Embryophyta</taxon>
        <taxon>Tracheophyta</taxon>
        <taxon>Spermatophyta</taxon>
        <taxon>Magnoliopsida</taxon>
        <taxon>eudicotyledons</taxon>
        <taxon>Gunneridae</taxon>
        <taxon>Pentapetalae</taxon>
        <taxon>asterids</taxon>
        <taxon>lamiids</taxon>
        <taxon>Solanales</taxon>
        <taxon>Solanaceae</taxon>
        <taxon>Solanoideae</taxon>
        <taxon>Solaneae</taxon>
        <taxon>Solanum</taxon>
    </lineage>
</organism>
<dbReference type="AlphaFoldDB" id="M1DNJ1"/>
<protein>
    <submittedName>
        <fullName evidence="1">Uncharacterized protein</fullName>
    </submittedName>
</protein>
<name>M1DNJ1_SOLTU</name>